<proteinExistence type="inferred from homology"/>
<dbReference type="SUPFAM" id="SSF74650">
    <property type="entry name" value="Galactose mutarotase-like"/>
    <property type="match status" value="1"/>
</dbReference>
<evidence type="ECO:0000256" key="1">
    <source>
        <dbReference type="ARBA" id="ARBA00000365"/>
    </source>
</evidence>
<dbReference type="InterPro" id="IPR054723">
    <property type="entry name" value="Ams1-like_N"/>
</dbReference>
<evidence type="ECO:0000256" key="5">
    <source>
        <dbReference type="ARBA" id="ARBA00022801"/>
    </source>
</evidence>
<gene>
    <name evidence="9" type="ORF">CEUSTIGMA_g4048.t1</name>
</gene>
<protein>
    <recommendedName>
        <fullName evidence="3">alpha-mannosidase</fullName>
        <ecNumber evidence="3">3.2.1.24</ecNumber>
    </recommendedName>
</protein>
<evidence type="ECO:0000256" key="3">
    <source>
        <dbReference type="ARBA" id="ARBA00012752"/>
    </source>
</evidence>
<dbReference type="GO" id="GO:0004559">
    <property type="term" value="F:alpha-mannosidase activity"/>
    <property type="evidence" value="ECO:0007669"/>
    <property type="project" value="UniProtKB-EC"/>
</dbReference>
<evidence type="ECO:0000256" key="6">
    <source>
        <dbReference type="ARBA" id="ARBA00023295"/>
    </source>
</evidence>
<dbReference type="SUPFAM" id="SSF88713">
    <property type="entry name" value="Glycoside hydrolase/deacetylase"/>
    <property type="match status" value="1"/>
</dbReference>
<dbReference type="FunFam" id="1.20.1270.50:FF:000004">
    <property type="entry name" value="alpha-mannosidase 2C1 isoform X1"/>
    <property type="match status" value="1"/>
</dbReference>
<comment type="catalytic activity">
    <reaction evidence="1">
        <text>Hydrolysis of terminal, non-reducing alpha-D-mannose residues in alpha-D-mannosides.</text>
        <dbReference type="EC" id="3.2.1.24"/>
    </reaction>
</comment>
<dbReference type="EMBL" id="BEGY01000018">
    <property type="protein sequence ID" value="GAX76602.1"/>
    <property type="molecule type" value="Genomic_DNA"/>
</dbReference>
<keyword evidence="10" id="KW-1185">Reference proteome</keyword>
<dbReference type="InterPro" id="IPR011682">
    <property type="entry name" value="Glyco_hydro_38_C"/>
</dbReference>
<dbReference type="InterPro" id="IPR037094">
    <property type="entry name" value="Glyco_hydro_38_cen_sf"/>
</dbReference>
<feature type="domain" description="Glycoside hydrolase family 38 central" evidence="8">
    <location>
        <begin position="611"/>
        <end position="690"/>
    </location>
</feature>
<evidence type="ECO:0000256" key="4">
    <source>
        <dbReference type="ARBA" id="ARBA00022723"/>
    </source>
</evidence>
<dbReference type="InterPro" id="IPR027291">
    <property type="entry name" value="Glyco_hydro_38_N_sf"/>
</dbReference>
<accession>A0A250X139</accession>
<dbReference type="SUPFAM" id="SSF88688">
    <property type="entry name" value="Families 57/38 glycoside transferase middle domain"/>
    <property type="match status" value="1"/>
</dbReference>
<dbReference type="SMART" id="SM00872">
    <property type="entry name" value="Alpha-mann_mid"/>
    <property type="match status" value="1"/>
</dbReference>
<dbReference type="Pfam" id="PF07748">
    <property type="entry name" value="Glyco_hydro_38C"/>
    <property type="match status" value="1"/>
</dbReference>
<dbReference type="Gene3D" id="2.70.98.30">
    <property type="entry name" value="Golgi alpha-mannosidase II, domain 4"/>
    <property type="match status" value="1"/>
</dbReference>
<evidence type="ECO:0000256" key="7">
    <source>
        <dbReference type="SAM" id="MobiDB-lite"/>
    </source>
</evidence>
<dbReference type="InterPro" id="IPR011330">
    <property type="entry name" value="Glyco_hydro/deAcase_b/a-brl"/>
</dbReference>
<keyword evidence="6" id="KW-0326">Glycosidase</keyword>
<dbReference type="Pfam" id="PF01074">
    <property type="entry name" value="Glyco_hydro_38N"/>
    <property type="match status" value="1"/>
</dbReference>
<comment type="similarity">
    <text evidence="2">Belongs to the glycosyl hydrolase 38 family.</text>
</comment>
<comment type="caution">
    <text evidence="9">The sequence shown here is derived from an EMBL/GenBank/DDBJ whole genome shotgun (WGS) entry which is preliminary data.</text>
</comment>
<dbReference type="GO" id="GO:0009313">
    <property type="term" value="P:oligosaccharide catabolic process"/>
    <property type="evidence" value="ECO:0007669"/>
    <property type="project" value="TreeGrafter"/>
</dbReference>
<dbReference type="PANTHER" id="PTHR46017:SF1">
    <property type="entry name" value="ALPHA-MANNOSIDASE 2C1"/>
    <property type="match status" value="1"/>
</dbReference>
<dbReference type="Pfam" id="PF17677">
    <property type="entry name" value="Glyco_hydro38C2"/>
    <property type="match status" value="1"/>
</dbReference>
<dbReference type="InterPro" id="IPR015341">
    <property type="entry name" value="Glyco_hydro_38_cen"/>
</dbReference>
<dbReference type="Gene3D" id="1.20.1270.50">
    <property type="entry name" value="Glycoside hydrolase family 38, central domain"/>
    <property type="match status" value="1"/>
</dbReference>
<dbReference type="STRING" id="1157962.A0A250X139"/>
<dbReference type="OrthoDB" id="10261055at2759"/>
<feature type="region of interest" description="Disordered" evidence="7">
    <location>
        <begin position="875"/>
        <end position="899"/>
    </location>
</feature>
<dbReference type="PANTHER" id="PTHR46017">
    <property type="entry name" value="ALPHA-MANNOSIDASE 2C1"/>
    <property type="match status" value="1"/>
</dbReference>
<evidence type="ECO:0000259" key="8">
    <source>
        <dbReference type="SMART" id="SM00872"/>
    </source>
</evidence>
<evidence type="ECO:0000256" key="2">
    <source>
        <dbReference type="ARBA" id="ARBA00009792"/>
    </source>
</evidence>
<name>A0A250X139_9CHLO</name>
<dbReference type="Proteomes" id="UP000232323">
    <property type="component" value="Unassembled WGS sequence"/>
</dbReference>
<dbReference type="FunFam" id="2.70.98.30:FF:000001">
    <property type="entry name" value="alpha-mannosidase 2C1 isoform X2"/>
    <property type="match status" value="1"/>
</dbReference>
<dbReference type="InterPro" id="IPR041147">
    <property type="entry name" value="GH38_C"/>
</dbReference>
<dbReference type="EC" id="3.2.1.24" evidence="3"/>
<dbReference type="InterPro" id="IPR011013">
    <property type="entry name" value="Gal_mutarotase_sf_dom"/>
</dbReference>
<dbReference type="Pfam" id="PF09261">
    <property type="entry name" value="Alpha-mann_mid"/>
    <property type="match status" value="1"/>
</dbReference>
<dbReference type="Pfam" id="PF22907">
    <property type="entry name" value="Ams1-like_1st"/>
    <property type="match status" value="1"/>
</dbReference>
<dbReference type="InterPro" id="IPR028995">
    <property type="entry name" value="Glyco_hydro_57/38_cen_sf"/>
</dbReference>
<reference evidence="9 10" key="1">
    <citation type="submission" date="2017-08" db="EMBL/GenBank/DDBJ databases">
        <title>Acidophilic green algal genome provides insights into adaptation to an acidic environment.</title>
        <authorList>
            <person name="Hirooka S."/>
            <person name="Hirose Y."/>
            <person name="Kanesaki Y."/>
            <person name="Higuchi S."/>
            <person name="Fujiwara T."/>
            <person name="Onuma R."/>
            <person name="Era A."/>
            <person name="Ohbayashi R."/>
            <person name="Uzuka A."/>
            <person name="Nozaki H."/>
            <person name="Yoshikawa H."/>
            <person name="Miyagishima S.Y."/>
        </authorList>
    </citation>
    <scope>NUCLEOTIDE SEQUENCE [LARGE SCALE GENOMIC DNA]</scope>
    <source>
        <strain evidence="9 10">NIES-2499</strain>
    </source>
</reference>
<feature type="region of interest" description="Disordered" evidence="7">
    <location>
        <begin position="1022"/>
        <end position="1043"/>
    </location>
</feature>
<evidence type="ECO:0000313" key="10">
    <source>
        <dbReference type="Proteomes" id="UP000232323"/>
    </source>
</evidence>
<dbReference type="GO" id="GO:0006013">
    <property type="term" value="P:mannose metabolic process"/>
    <property type="evidence" value="ECO:0007669"/>
    <property type="project" value="InterPro"/>
</dbReference>
<dbReference type="InterPro" id="IPR000602">
    <property type="entry name" value="Glyco_hydro_38_N"/>
</dbReference>
<keyword evidence="4" id="KW-0479">Metal-binding</keyword>
<dbReference type="Gene3D" id="3.20.110.10">
    <property type="entry name" value="Glycoside hydrolase 38, N terminal domain"/>
    <property type="match status" value="1"/>
</dbReference>
<organism evidence="9 10">
    <name type="scientific">Chlamydomonas eustigma</name>
    <dbReference type="NCBI Taxonomy" id="1157962"/>
    <lineage>
        <taxon>Eukaryota</taxon>
        <taxon>Viridiplantae</taxon>
        <taxon>Chlorophyta</taxon>
        <taxon>core chlorophytes</taxon>
        <taxon>Chlorophyceae</taxon>
        <taxon>CS clade</taxon>
        <taxon>Chlamydomonadales</taxon>
        <taxon>Chlamydomonadaceae</taxon>
        <taxon>Chlamydomonas</taxon>
    </lineage>
</organism>
<dbReference type="GO" id="GO:0030246">
    <property type="term" value="F:carbohydrate binding"/>
    <property type="evidence" value="ECO:0007669"/>
    <property type="project" value="InterPro"/>
</dbReference>
<dbReference type="GO" id="GO:0046872">
    <property type="term" value="F:metal ion binding"/>
    <property type="evidence" value="ECO:0007669"/>
    <property type="project" value="UniProtKB-KW"/>
</dbReference>
<sequence>MASYSTGWVPQHHRDITLGRLDSYLNKDMFSDANIIKTLNVHKEVSCISLWVHSVPKDTPNPSFSEATSSQADFTPTSVGSKFGPSWTTHWFRLCITVPDEWEALSDTPLLLSWDSGSEAMVWTEDGEPQQGITDNRNEYMLSSHVQPGQNFTLYIEMACNGMFGTTDGIKPPAEDRFFTLKEVALVVPNLKARQLYFDLLVLSDLARSLPADSAAGVDALYTANKFVNTFRPDVPSTWEAARKIAASYLSRAPVAEHQHTISSAKQAAAATASPDSCVSTSAQCGNMKPTAAAASGCSMSTSNIKWQRKVLAIGHCHIDTAWLWPFSETRRKTARSWSSQLKLMEQYPEHTFTASSAQQYEWLQQDYPGLFERIQSAAAKKHFIPVGGTWVEMDANMPSGEALVRQFLYGQRFFEKNFGVRSEVFWLPDTFGYAAQLPQLVKGAGMKYFLTQKLSWNNINTFPHNTFMWQALDGSQVLTHFPPANTYGSQMSTTDVWNSVRNNKDKDRSPSSLLLFGAGDGGGGPTAEMLERVRRLSGAASRVVTSAHKDKGDCSSPCLRCQSDTQLEGEGGGAAGELPVLKMSGPTAFFQDLEAESRDLLTWQGELYFELHRGTYTSHAANKAFNRKCELLLREVELAGSLALVLNSSYTYPREQVDEIWKDVLLYQFHDVLPGSAIGRVYNVALARYAIMVHQLLELREAALAAALHSNSLCLPTLKAEAGSTCCSLQAHEIQGALPFVSHATSTAAAAASKQHEVTLYQQTSSAVNALTPLQGLPLTPLQGLPSKLQLLHLMNSGYTSTALYPAILAEAAPSPPPFFFNSLGFPRTEVVSVPMEALPPGTQAPQWTDSGTKALYLINAPAMSLSPLPMPQHQLQSAGCMPNNGSHATSHGSHATGHDQVQLTAAASLQENHCPLKAWVEVHTLQTAIMMQPPYFDASALHRPATMLPPCKDDMVYVLQNNFIRAVFDSSGRLTSLFDKQWLRELVQPGGLGNRFRMYEDIPTFWDAWDIEATHLEKSWDAGDPESATAQGSNPLEKLPGPIPGASVEVVESGPLRVAIRVEFALSSQSRLVQTIQLSACSQRLDFEVEVDWFENRVALKAEFPWELKSDVATYETQFGAVQRPTHQNTSWDWAKFEVCGHRFSDLSEPDYGVALLNDCKYGHATHGHVMRITLLRSPKCPDANTDMGHHIMRYAVLPHAYGWQAGGVVTAALGFNQPLVMVPGGASTPSLIGDPESPLMGRFGGLSTPVLQVSSTRPTTSFPSASIPPLIIDTLKPAEEPIISFNSKSGSPDMKAAAAANVVAGSSSNKRQTDIMTGGLTALVVRMYEPHGSRGYAKLSWDPMILKVQKVVPCNLLEDDLVMEAGEATVPITTSHDEPYISNRLAGSSFSMPASTFGASATSSGQRQDYFLFEYSPFKVLTFKLFVLTA</sequence>
<keyword evidence="5" id="KW-0378">Hydrolase</keyword>
<evidence type="ECO:0000313" key="9">
    <source>
        <dbReference type="EMBL" id="GAX76602.1"/>
    </source>
</evidence>
<feature type="region of interest" description="Disordered" evidence="7">
    <location>
        <begin position="502"/>
        <end position="521"/>
    </location>
</feature>